<evidence type="ECO:0000313" key="3">
    <source>
        <dbReference type="EMBL" id="GAQ79463.1"/>
    </source>
</evidence>
<sequence>MAFLGLAIGCSVLVAGALSEPAIAADFDHLHIPLDKDMRALAFNFDPLYDEFWDNVRRFILYFFSVTSGGFYMLRFIEELVKSLSKAGVCSSKACSTLNPKLQ</sequence>
<name>A0A1Y1HN65_KLENI</name>
<gene>
    <name evidence="3" type="ORF">KFL_000310140</name>
</gene>
<feature type="signal peptide" evidence="2">
    <location>
        <begin position="1"/>
        <end position="24"/>
    </location>
</feature>
<proteinExistence type="predicted"/>
<keyword evidence="4" id="KW-1185">Reference proteome</keyword>
<keyword evidence="1" id="KW-0472">Membrane</keyword>
<feature type="chain" id="PRO_5013050343" evidence="2">
    <location>
        <begin position="25"/>
        <end position="103"/>
    </location>
</feature>
<accession>A0A1Y1HN65</accession>
<keyword evidence="2" id="KW-0732">Signal</keyword>
<organism evidence="3 4">
    <name type="scientific">Klebsormidium nitens</name>
    <name type="common">Green alga</name>
    <name type="synonym">Ulothrix nitens</name>
    <dbReference type="NCBI Taxonomy" id="105231"/>
    <lineage>
        <taxon>Eukaryota</taxon>
        <taxon>Viridiplantae</taxon>
        <taxon>Streptophyta</taxon>
        <taxon>Klebsormidiophyceae</taxon>
        <taxon>Klebsormidiales</taxon>
        <taxon>Klebsormidiaceae</taxon>
        <taxon>Klebsormidium</taxon>
    </lineage>
</organism>
<feature type="transmembrane region" description="Helical" evidence="1">
    <location>
        <begin position="59"/>
        <end position="77"/>
    </location>
</feature>
<dbReference type="Proteomes" id="UP000054558">
    <property type="component" value="Unassembled WGS sequence"/>
</dbReference>
<protein>
    <submittedName>
        <fullName evidence="3">Uncharacterized protein</fullName>
    </submittedName>
</protein>
<dbReference type="EMBL" id="DF236980">
    <property type="protein sequence ID" value="GAQ79463.1"/>
    <property type="molecule type" value="Genomic_DNA"/>
</dbReference>
<reference evidence="3 4" key="1">
    <citation type="journal article" date="2014" name="Nat. Commun.">
        <title>Klebsormidium flaccidum genome reveals primary factors for plant terrestrial adaptation.</title>
        <authorList>
            <person name="Hori K."/>
            <person name="Maruyama F."/>
            <person name="Fujisawa T."/>
            <person name="Togashi T."/>
            <person name="Yamamoto N."/>
            <person name="Seo M."/>
            <person name="Sato S."/>
            <person name="Yamada T."/>
            <person name="Mori H."/>
            <person name="Tajima N."/>
            <person name="Moriyama T."/>
            <person name="Ikeuchi M."/>
            <person name="Watanabe M."/>
            <person name="Wada H."/>
            <person name="Kobayashi K."/>
            <person name="Saito M."/>
            <person name="Masuda T."/>
            <person name="Sasaki-Sekimoto Y."/>
            <person name="Mashiguchi K."/>
            <person name="Awai K."/>
            <person name="Shimojima M."/>
            <person name="Masuda S."/>
            <person name="Iwai M."/>
            <person name="Nobusawa T."/>
            <person name="Narise T."/>
            <person name="Kondo S."/>
            <person name="Saito H."/>
            <person name="Sato R."/>
            <person name="Murakawa M."/>
            <person name="Ihara Y."/>
            <person name="Oshima-Yamada Y."/>
            <person name="Ohtaka K."/>
            <person name="Satoh M."/>
            <person name="Sonobe K."/>
            <person name="Ishii M."/>
            <person name="Ohtani R."/>
            <person name="Kanamori-Sato M."/>
            <person name="Honoki R."/>
            <person name="Miyazaki D."/>
            <person name="Mochizuki H."/>
            <person name="Umetsu J."/>
            <person name="Higashi K."/>
            <person name="Shibata D."/>
            <person name="Kamiya Y."/>
            <person name="Sato N."/>
            <person name="Nakamura Y."/>
            <person name="Tabata S."/>
            <person name="Ida S."/>
            <person name="Kurokawa K."/>
            <person name="Ohta H."/>
        </authorList>
    </citation>
    <scope>NUCLEOTIDE SEQUENCE [LARGE SCALE GENOMIC DNA]</scope>
    <source>
        <strain evidence="3 4">NIES-2285</strain>
    </source>
</reference>
<dbReference type="AlphaFoldDB" id="A0A1Y1HN65"/>
<evidence type="ECO:0000256" key="1">
    <source>
        <dbReference type="SAM" id="Phobius"/>
    </source>
</evidence>
<evidence type="ECO:0000256" key="2">
    <source>
        <dbReference type="SAM" id="SignalP"/>
    </source>
</evidence>
<keyword evidence="1" id="KW-0812">Transmembrane</keyword>
<evidence type="ECO:0000313" key="4">
    <source>
        <dbReference type="Proteomes" id="UP000054558"/>
    </source>
</evidence>
<keyword evidence="1" id="KW-1133">Transmembrane helix</keyword>
<dbReference type="OrthoDB" id="1900844at2759"/>